<evidence type="ECO:0000313" key="1">
    <source>
        <dbReference type="EMBL" id="BAE75783.1"/>
    </source>
</evidence>
<gene>
    <name evidence="1" type="ordered locus">SGP2_0021</name>
</gene>
<protein>
    <submittedName>
        <fullName evidence="1">Uncharacterized protein</fullName>
    </submittedName>
</protein>
<organism evidence="1 2">
    <name type="scientific">Sodalis glossinidius (strain morsitans)</name>
    <dbReference type="NCBI Taxonomy" id="343509"/>
    <lineage>
        <taxon>Bacteria</taxon>
        <taxon>Pseudomonadati</taxon>
        <taxon>Pseudomonadota</taxon>
        <taxon>Gammaproteobacteria</taxon>
        <taxon>Enterobacterales</taxon>
        <taxon>Bruguierivoracaceae</taxon>
        <taxon>Sodalis</taxon>
    </lineage>
</organism>
<accession>Q2NPZ2</accession>
<geneLocation type="plasmid" evidence="1 2">
    <name>pSG2</name>
</geneLocation>
<dbReference type="KEGG" id="sgl:SGP2_0021"/>
<sequence>MDSARALARALALEIVFDKRAGSHRQSTEITVFAQMRRQMDFQKVPSYSDIAEELFEYVVMVRQGASHRFPDFRYDGGRPLTERWPCRHDSLAVLLPPPFPRARQLASILPALLVPQQDPPIANIPSCIRRAVTITT</sequence>
<name>Q2NPZ2_SODGM</name>
<dbReference type="AlphaFoldDB" id="Q2NPZ2"/>
<proteinExistence type="predicted"/>
<reference evidence="1 2" key="1">
    <citation type="journal article" date="2006" name="Genome Res.">
        <title>Massive genome erosion and functional adaptations provide insights into the symbiotic lifestyle of Sodalis glossinidius in the tsetse host.</title>
        <authorList>
            <person name="Toh H."/>
            <person name="Weiss B.L."/>
            <person name="Perkin S.A.H."/>
            <person name="Yamashita A."/>
            <person name="Oshima K."/>
            <person name="Hattori M."/>
            <person name="Aksoy S."/>
        </authorList>
    </citation>
    <scope>NUCLEOTIDE SEQUENCE [LARGE SCALE GENOMIC DNA]</scope>
    <source>
        <strain evidence="2">morsitans</strain>
    </source>
</reference>
<dbReference type="HOGENOM" id="CLU_1863843_0_0_6"/>
<dbReference type="Proteomes" id="UP000001932">
    <property type="component" value="Plasmid pSG2"/>
</dbReference>
<dbReference type="EMBL" id="AP008234">
    <property type="protein sequence ID" value="BAE75783.1"/>
    <property type="molecule type" value="Genomic_DNA"/>
</dbReference>
<evidence type="ECO:0000313" key="2">
    <source>
        <dbReference type="Proteomes" id="UP000001932"/>
    </source>
</evidence>
<keyword evidence="1" id="KW-0614">Plasmid</keyword>
<keyword evidence="2" id="KW-1185">Reference proteome</keyword>